<keyword evidence="1" id="KW-0812">Transmembrane</keyword>
<dbReference type="STRING" id="34720.A0A195FFE9"/>
<dbReference type="InterPro" id="IPR038602">
    <property type="entry name" value="Mite_allergen_7_sf"/>
</dbReference>
<dbReference type="Proteomes" id="UP000078541">
    <property type="component" value="Unassembled WGS sequence"/>
</dbReference>
<feature type="transmembrane region" description="Helical" evidence="1">
    <location>
        <begin position="51"/>
        <end position="72"/>
    </location>
</feature>
<keyword evidence="3" id="KW-1185">Reference proteome</keyword>
<feature type="transmembrane region" description="Helical" evidence="1">
    <location>
        <begin position="184"/>
        <end position="205"/>
    </location>
</feature>
<dbReference type="AlphaFoldDB" id="A0A195FFE9"/>
<sequence length="246" mass="27174">MPGYGPRNVAAPSLVSTSTNRYPLTKEEPQFKINLTLYNCLNNNRKKIKRDYSFCKIIIVRPIIIIFAFLSLQKLSKNGKSIIVIPDLEILGGCLKISNGILRDLSSLKRIGNATIFNTEQTRSIQASFGLSTLQLKCHYELTIGFITFSGNIFAAINGLGIAAKLNVDYDDYNKTYDASLEHFQIKLHCTSMIVLSLSLLFVLIARFKAKYSSTDPVGAVSNVTVASIVDGCADKFGDLFSLDNL</sequence>
<proteinExistence type="predicted"/>
<evidence type="ECO:0000313" key="2">
    <source>
        <dbReference type="EMBL" id="KYN38749.1"/>
    </source>
</evidence>
<gene>
    <name evidence="2" type="ORF">ALC56_06748</name>
</gene>
<evidence type="ECO:0000313" key="3">
    <source>
        <dbReference type="Proteomes" id="UP000078541"/>
    </source>
</evidence>
<organism evidence="2 3">
    <name type="scientific">Trachymyrmex septentrionalis</name>
    <dbReference type="NCBI Taxonomy" id="34720"/>
    <lineage>
        <taxon>Eukaryota</taxon>
        <taxon>Metazoa</taxon>
        <taxon>Ecdysozoa</taxon>
        <taxon>Arthropoda</taxon>
        <taxon>Hexapoda</taxon>
        <taxon>Insecta</taxon>
        <taxon>Pterygota</taxon>
        <taxon>Neoptera</taxon>
        <taxon>Endopterygota</taxon>
        <taxon>Hymenoptera</taxon>
        <taxon>Apocrita</taxon>
        <taxon>Aculeata</taxon>
        <taxon>Formicoidea</taxon>
        <taxon>Formicidae</taxon>
        <taxon>Myrmicinae</taxon>
        <taxon>Trachymyrmex</taxon>
    </lineage>
</organism>
<name>A0A195FFE9_9HYME</name>
<dbReference type="EMBL" id="KQ981636">
    <property type="protein sequence ID" value="KYN38749.1"/>
    <property type="molecule type" value="Genomic_DNA"/>
</dbReference>
<dbReference type="InterPro" id="IPR020234">
    <property type="entry name" value="Mite_allergen_group-7"/>
</dbReference>
<dbReference type="Pfam" id="PF16984">
    <property type="entry name" value="Grp7_allergen"/>
    <property type="match status" value="1"/>
</dbReference>
<dbReference type="Gene3D" id="3.15.10.50">
    <property type="match status" value="1"/>
</dbReference>
<protein>
    <submittedName>
        <fullName evidence="2">Uncharacterized protein</fullName>
    </submittedName>
</protein>
<feature type="transmembrane region" description="Helical" evidence="1">
    <location>
        <begin position="142"/>
        <end position="164"/>
    </location>
</feature>
<accession>A0A195FFE9</accession>
<keyword evidence="1" id="KW-1133">Transmembrane helix</keyword>
<keyword evidence="1" id="KW-0472">Membrane</keyword>
<evidence type="ECO:0000256" key="1">
    <source>
        <dbReference type="SAM" id="Phobius"/>
    </source>
</evidence>
<reference evidence="2 3" key="1">
    <citation type="submission" date="2016-03" db="EMBL/GenBank/DDBJ databases">
        <title>Trachymyrmex septentrionalis WGS genome.</title>
        <authorList>
            <person name="Nygaard S."/>
            <person name="Hu H."/>
            <person name="Boomsma J."/>
            <person name="Zhang G."/>
        </authorList>
    </citation>
    <scope>NUCLEOTIDE SEQUENCE [LARGE SCALE GENOMIC DNA]</scope>
    <source>
        <strain evidence="2">Tsep2-gDNA-1</strain>
        <tissue evidence="2">Whole body</tissue>
    </source>
</reference>